<evidence type="ECO:0000256" key="12">
    <source>
        <dbReference type="RuleBase" id="RU004169"/>
    </source>
</evidence>
<evidence type="ECO:0000256" key="3">
    <source>
        <dbReference type="ARBA" id="ARBA00009935"/>
    </source>
</evidence>
<name>A0A2L1GMN7_9BACT</name>
<dbReference type="GO" id="GO:0005829">
    <property type="term" value="C:cytosol"/>
    <property type="evidence" value="ECO:0007669"/>
    <property type="project" value="UniProtKB-SubCell"/>
</dbReference>
<feature type="domain" description="Uroporphyrinogen decarboxylase (URO-D)" evidence="14">
    <location>
        <begin position="135"/>
        <end position="151"/>
    </location>
</feature>
<evidence type="ECO:0000256" key="9">
    <source>
        <dbReference type="ARBA" id="ARBA00023244"/>
    </source>
</evidence>
<dbReference type="PROSITE" id="PS00906">
    <property type="entry name" value="UROD_1"/>
    <property type="match status" value="1"/>
</dbReference>
<reference evidence="15 16" key="1">
    <citation type="journal article" date="2018" name="MBio">
        <title>Insights into the evolution of host association through the isolation and characterization of a novel human periodontal pathobiont, Desulfobulbus oralis.</title>
        <authorList>
            <person name="Cross K.L."/>
            <person name="Chirania P."/>
            <person name="Xiong W."/>
            <person name="Beall C.J."/>
            <person name="Elkins J.G."/>
            <person name="Giannone R.J."/>
            <person name="Griffen A.L."/>
            <person name="Guss A.M."/>
            <person name="Hettich R.L."/>
            <person name="Joshi S.S."/>
            <person name="Mokrzan E.M."/>
            <person name="Martin R.K."/>
            <person name="Zhulin I.B."/>
            <person name="Leys E.J."/>
            <person name="Podar M."/>
        </authorList>
    </citation>
    <scope>NUCLEOTIDE SEQUENCE [LARGE SCALE GENOMIC DNA]</scope>
    <source>
        <strain evidence="15 16">ORNL</strain>
    </source>
</reference>
<dbReference type="InterPro" id="IPR000257">
    <property type="entry name" value="Uroporphyrinogen_deCOase"/>
</dbReference>
<evidence type="ECO:0000256" key="5">
    <source>
        <dbReference type="ARBA" id="ARBA00012288"/>
    </source>
</evidence>
<evidence type="ECO:0000256" key="2">
    <source>
        <dbReference type="ARBA" id="ARBA00004804"/>
    </source>
</evidence>
<dbReference type="EMBL" id="CP021255">
    <property type="protein sequence ID" value="AVD70914.1"/>
    <property type="molecule type" value="Genomic_DNA"/>
</dbReference>
<dbReference type="PANTHER" id="PTHR21091:SF169">
    <property type="entry name" value="UROPORPHYRINOGEN DECARBOXYLASE"/>
    <property type="match status" value="1"/>
</dbReference>
<evidence type="ECO:0000313" key="16">
    <source>
        <dbReference type="Proteomes" id="UP000239867"/>
    </source>
</evidence>
<feature type="binding site" evidence="10">
    <location>
        <position position="147"/>
    </location>
    <ligand>
        <name>substrate</name>
    </ligand>
</feature>
<dbReference type="CDD" id="cd00717">
    <property type="entry name" value="URO-D"/>
    <property type="match status" value="1"/>
</dbReference>
<evidence type="ECO:0000256" key="10">
    <source>
        <dbReference type="HAMAP-Rule" id="MF_00218"/>
    </source>
</evidence>
<protein>
    <recommendedName>
        <fullName evidence="5 10">Uroporphyrinogen decarboxylase</fullName>
        <shortName evidence="10">UPD</shortName>
        <shortName evidence="10">URO-D</shortName>
        <ecNumber evidence="5 10">4.1.1.37</ecNumber>
    </recommendedName>
</protein>
<feature type="binding site" evidence="10">
    <location>
        <position position="202"/>
    </location>
    <ligand>
        <name>substrate</name>
    </ligand>
</feature>
<dbReference type="OrthoDB" id="9806656at2"/>
<dbReference type="AlphaFoldDB" id="A0A2L1GMN7"/>
<dbReference type="GO" id="GO:0004853">
    <property type="term" value="F:uroporphyrinogen decarboxylase activity"/>
    <property type="evidence" value="ECO:0007669"/>
    <property type="project" value="UniProtKB-UniRule"/>
</dbReference>
<dbReference type="GO" id="GO:0006782">
    <property type="term" value="P:protoporphyrinogen IX biosynthetic process"/>
    <property type="evidence" value="ECO:0007669"/>
    <property type="project" value="UniProtKB-UniRule"/>
</dbReference>
<dbReference type="KEGG" id="deo:CAY53_04995"/>
<dbReference type="InterPro" id="IPR006361">
    <property type="entry name" value="Uroporphyrinogen_deCO2ase_HemE"/>
</dbReference>
<organism evidence="15 16">
    <name type="scientific">Desulfobulbus oralis</name>
    <dbReference type="NCBI Taxonomy" id="1986146"/>
    <lineage>
        <taxon>Bacteria</taxon>
        <taxon>Pseudomonadati</taxon>
        <taxon>Thermodesulfobacteriota</taxon>
        <taxon>Desulfobulbia</taxon>
        <taxon>Desulfobulbales</taxon>
        <taxon>Desulfobulbaceae</taxon>
        <taxon>Desulfobulbus</taxon>
    </lineage>
</organism>
<comment type="catalytic activity">
    <reaction evidence="10 11">
        <text>uroporphyrinogen III + 4 H(+) = coproporphyrinogen III + 4 CO2</text>
        <dbReference type="Rhea" id="RHEA:19865"/>
        <dbReference type="ChEBI" id="CHEBI:15378"/>
        <dbReference type="ChEBI" id="CHEBI:16526"/>
        <dbReference type="ChEBI" id="CHEBI:57308"/>
        <dbReference type="ChEBI" id="CHEBI:57309"/>
        <dbReference type="EC" id="4.1.1.37"/>
    </reaction>
</comment>
<dbReference type="NCBIfam" id="TIGR01464">
    <property type="entry name" value="hemE"/>
    <property type="match status" value="1"/>
</dbReference>
<comment type="subunit">
    <text evidence="4 10">Homodimer.</text>
</comment>
<feature type="domain" description="Uroporphyrinogen decarboxylase (URO-D)" evidence="13">
    <location>
        <begin position="18"/>
        <end position="27"/>
    </location>
</feature>
<comment type="subcellular location">
    <subcellularLocation>
        <location evidence="1">Cytoplasm</location>
        <location evidence="1">Cytosol</location>
    </subcellularLocation>
</comment>
<dbReference type="EC" id="4.1.1.37" evidence="5 10"/>
<feature type="binding site" evidence="10">
    <location>
        <position position="72"/>
    </location>
    <ligand>
        <name>substrate</name>
    </ligand>
</feature>
<comment type="similarity">
    <text evidence="3 10 12">Belongs to the uroporphyrinogen decarboxylase family.</text>
</comment>
<keyword evidence="6 10" id="KW-0963">Cytoplasm</keyword>
<evidence type="ECO:0000259" key="13">
    <source>
        <dbReference type="PROSITE" id="PS00906"/>
    </source>
</evidence>
<feature type="site" description="Transition state stabilizer" evidence="10">
    <location>
        <position position="72"/>
    </location>
</feature>
<evidence type="ECO:0000256" key="7">
    <source>
        <dbReference type="ARBA" id="ARBA00022793"/>
    </source>
</evidence>
<evidence type="ECO:0000256" key="6">
    <source>
        <dbReference type="ARBA" id="ARBA00022490"/>
    </source>
</evidence>
<keyword evidence="16" id="KW-1185">Reference proteome</keyword>
<evidence type="ECO:0000256" key="11">
    <source>
        <dbReference type="RuleBase" id="RU000554"/>
    </source>
</evidence>
<comment type="function">
    <text evidence="10">Catalyzes the decarboxylation of four acetate groups of uroporphyrinogen-III to yield coproporphyrinogen-III.</text>
</comment>
<sequence length="346" mass="38706">MNNSFLSACKGQNTGRIPVWFMRQAGRYLPEYQRVRRRHSFLELCKRPDLCAEVSLQPVEILHVDAAILFSDILIPMEAMGLALEFRKGAGPVFPEPVRDQRALARLRIPEPEADMPFVLETIRLLRQQLTVPLIGFAGAPFTLATYVIEGRSSRNFLLTKKMMYREPALYHEILKKITACTAKYLTAQARAGAQALQLFDTWAGALAPEDYAVFALPYVREVLAELRRHTDIPLIYFANHGATLLPTTSHLDADVLGIDWHVPLATAISLVNAAEKPLAVQGNLDPLALFLPARQLETRIRAMLDAARAAHGYIFNLGHGVVPETDPESVRLAVDIVHNYQRPVQ</sequence>
<comment type="caution">
    <text evidence="10">Lacks conserved residue(s) required for the propagation of feature annotation.</text>
</comment>
<dbReference type="PANTHER" id="PTHR21091">
    <property type="entry name" value="METHYLTETRAHYDROFOLATE:HOMOCYSTEINE METHYLTRANSFERASE RELATED"/>
    <property type="match status" value="1"/>
</dbReference>
<dbReference type="Pfam" id="PF01208">
    <property type="entry name" value="URO-D"/>
    <property type="match status" value="1"/>
</dbReference>
<feature type="binding site" evidence="10">
    <location>
        <begin position="23"/>
        <end position="27"/>
    </location>
    <ligand>
        <name>substrate</name>
    </ligand>
</feature>
<dbReference type="Gene3D" id="3.20.20.210">
    <property type="match status" value="1"/>
</dbReference>
<gene>
    <name evidence="10" type="primary">hemE</name>
    <name evidence="15" type="ORF">CAY53_04995</name>
</gene>
<dbReference type="InterPro" id="IPR038071">
    <property type="entry name" value="UROD/MetE-like_sf"/>
</dbReference>
<keyword evidence="9 10" id="KW-0627">Porphyrin biosynthesis</keyword>
<dbReference type="Proteomes" id="UP000239867">
    <property type="component" value="Chromosome"/>
</dbReference>
<dbReference type="UniPathway" id="UPA00251">
    <property type="reaction ID" value="UER00321"/>
</dbReference>
<dbReference type="RefSeq" id="WP_104936196.1">
    <property type="nucleotide sequence ID" value="NZ_CP021255.1"/>
</dbReference>
<evidence type="ECO:0000313" key="15">
    <source>
        <dbReference type="EMBL" id="AVD70914.1"/>
    </source>
</evidence>
<dbReference type="HAMAP" id="MF_00218">
    <property type="entry name" value="URO_D"/>
    <property type="match status" value="1"/>
</dbReference>
<evidence type="ECO:0000256" key="4">
    <source>
        <dbReference type="ARBA" id="ARBA00011738"/>
    </source>
</evidence>
<keyword evidence="8 10" id="KW-0456">Lyase</keyword>
<keyword evidence="7 10" id="KW-0210">Decarboxylase</keyword>
<evidence type="ECO:0000256" key="1">
    <source>
        <dbReference type="ARBA" id="ARBA00004514"/>
    </source>
</evidence>
<proteinExistence type="inferred from homology"/>
<feature type="binding site" evidence="10">
    <location>
        <position position="320"/>
    </location>
    <ligand>
        <name>substrate</name>
    </ligand>
</feature>
<evidence type="ECO:0000259" key="14">
    <source>
        <dbReference type="PROSITE" id="PS00907"/>
    </source>
</evidence>
<comment type="pathway">
    <text evidence="2 10 11">Porphyrin-containing compound metabolism; protoporphyrin-IX biosynthesis; coproporphyrinogen-III from 5-aminolevulinate: step 4/4.</text>
</comment>
<accession>A0A2L1GMN7</accession>
<dbReference type="PROSITE" id="PS00907">
    <property type="entry name" value="UROD_2"/>
    <property type="match status" value="1"/>
</dbReference>
<dbReference type="SUPFAM" id="SSF51726">
    <property type="entry name" value="UROD/MetE-like"/>
    <property type="match status" value="1"/>
</dbReference>
<dbReference type="FunFam" id="3.20.20.210:FF:000008">
    <property type="entry name" value="Uroporphyrinogen decarboxylase"/>
    <property type="match status" value="1"/>
</dbReference>
<evidence type="ECO:0000256" key="8">
    <source>
        <dbReference type="ARBA" id="ARBA00023239"/>
    </source>
</evidence>